<keyword evidence="3 4" id="KW-0663">Pyridoxal phosphate</keyword>
<name>A0A7Y9I9Z8_9ACTN</name>
<dbReference type="InterPro" id="IPR000653">
    <property type="entry name" value="DegT/StrS_aminotransferase"/>
</dbReference>
<dbReference type="SUPFAM" id="SSF53383">
    <property type="entry name" value="PLP-dependent transferases"/>
    <property type="match status" value="1"/>
</dbReference>
<dbReference type="Gene3D" id="3.90.1150.10">
    <property type="entry name" value="Aspartate Aminotransferase, domain 1"/>
    <property type="match status" value="1"/>
</dbReference>
<gene>
    <name evidence="5" type="ORF">BKA15_004343</name>
</gene>
<dbReference type="RefSeq" id="WP_179754204.1">
    <property type="nucleotide sequence ID" value="NZ_JACCBU010000001.1"/>
</dbReference>
<dbReference type="InterPro" id="IPR015424">
    <property type="entry name" value="PyrdxlP-dep_Trfase"/>
</dbReference>
<dbReference type="CDD" id="cd00616">
    <property type="entry name" value="AHBA_syn"/>
    <property type="match status" value="1"/>
</dbReference>
<dbReference type="PANTHER" id="PTHR30244:SF34">
    <property type="entry name" value="DTDP-4-AMINO-4,6-DIDEOXYGALACTOSE TRANSAMINASE"/>
    <property type="match status" value="1"/>
</dbReference>
<dbReference type="AlphaFoldDB" id="A0A7Y9I9Z8"/>
<organism evidence="5 6">
    <name type="scientific">Microlunatus parietis</name>
    <dbReference type="NCBI Taxonomy" id="682979"/>
    <lineage>
        <taxon>Bacteria</taxon>
        <taxon>Bacillati</taxon>
        <taxon>Actinomycetota</taxon>
        <taxon>Actinomycetes</taxon>
        <taxon>Propionibacteriales</taxon>
        <taxon>Propionibacteriaceae</taxon>
        <taxon>Microlunatus</taxon>
    </lineage>
</organism>
<keyword evidence="6" id="KW-1185">Reference proteome</keyword>
<dbReference type="Proteomes" id="UP000569914">
    <property type="component" value="Unassembled WGS sequence"/>
</dbReference>
<dbReference type="Gene3D" id="3.40.640.10">
    <property type="entry name" value="Type I PLP-dependent aspartate aminotransferase-like (Major domain)"/>
    <property type="match status" value="1"/>
</dbReference>
<comment type="similarity">
    <text evidence="4">Belongs to the DegT/DnrJ/EryC1 family.</text>
</comment>
<feature type="active site" description="Proton acceptor" evidence="2">
    <location>
        <position position="187"/>
    </location>
</feature>
<dbReference type="GO" id="GO:0008483">
    <property type="term" value="F:transaminase activity"/>
    <property type="evidence" value="ECO:0007669"/>
    <property type="project" value="TreeGrafter"/>
</dbReference>
<sequence length="383" mass="41167">MTQTALSRINVMQPELGQAEIDAVTDVINSGWVAQGPRVAAFENAFVERFSASHAVATSSCTTALQLALVVAGIGPDDDVVVPSFSFIATTNAPRYVGARPVFADVDAGTGNVTAETVERVLTPRTRAVIAVDQGGVPVDLDQLRDLCEPRGIVIVEDAACAAGSTYRGAPVGASAVVAAWSFHPRKIITTGEGGMLSTPRRDWADRARRLREHAMDVSAADRHASVLAPAESYVDVGFNFRMTDLQAAVGLVQLGRLDNLIARRRALAARYAAALAGIDGLRPVTDPEWGTSNFQSYWVEVGPGFPLSRDEVLIKLAERGISARRGIMAAHRQPPHRELITGPLPVTERLTDNTLILPLYHRLTEAEQDRVIGALIEPVRSR</sequence>
<dbReference type="Pfam" id="PF01041">
    <property type="entry name" value="DegT_DnrJ_EryC1"/>
    <property type="match status" value="1"/>
</dbReference>
<evidence type="ECO:0000256" key="2">
    <source>
        <dbReference type="PIRSR" id="PIRSR000390-1"/>
    </source>
</evidence>
<dbReference type="InterPro" id="IPR015422">
    <property type="entry name" value="PyrdxlP-dep_Trfase_small"/>
</dbReference>
<dbReference type="InterPro" id="IPR015421">
    <property type="entry name" value="PyrdxlP-dep_Trfase_major"/>
</dbReference>
<reference evidence="5 6" key="1">
    <citation type="submission" date="2020-07" db="EMBL/GenBank/DDBJ databases">
        <title>Sequencing the genomes of 1000 actinobacteria strains.</title>
        <authorList>
            <person name="Klenk H.-P."/>
        </authorList>
    </citation>
    <scope>NUCLEOTIDE SEQUENCE [LARGE SCALE GENOMIC DNA]</scope>
    <source>
        <strain evidence="5 6">DSM 22083</strain>
    </source>
</reference>
<dbReference type="PIRSF" id="PIRSF000390">
    <property type="entry name" value="PLP_StrS"/>
    <property type="match status" value="1"/>
</dbReference>
<protein>
    <submittedName>
        <fullName evidence="5">dTDP-4-amino-4,6-dideoxygalactose transaminase</fullName>
    </submittedName>
</protein>
<comment type="caution">
    <text evidence="5">The sequence shown here is derived from an EMBL/GenBank/DDBJ whole genome shotgun (WGS) entry which is preliminary data.</text>
</comment>
<proteinExistence type="inferred from homology"/>
<dbReference type="PANTHER" id="PTHR30244">
    <property type="entry name" value="TRANSAMINASE"/>
    <property type="match status" value="1"/>
</dbReference>
<dbReference type="GO" id="GO:0030170">
    <property type="term" value="F:pyridoxal phosphate binding"/>
    <property type="evidence" value="ECO:0007669"/>
    <property type="project" value="TreeGrafter"/>
</dbReference>
<evidence type="ECO:0000256" key="3">
    <source>
        <dbReference type="PIRSR" id="PIRSR000390-2"/>
    </source>
</evidence>
<evidence type="ECO:0000256" key="1">
    <source>
        <dbReference type="ARBA" id="ARBA00001933"/>
    </source>
</evidence>
<feature type="modified residue" description="N6-(pyridoxal phosphate)lysine" evidence="3">
    <location>
        <position position="187"/>
    </location>
</feature>
<comment type="cofactor">
    <cofactor evidence="1">
        <name>pyridoxal 5'-phosphate</name>
        <dbReference type="ChEBI" id="CHEBI:597326"/>
    </cofactor>
</comment>
<evidence type="ECO:0000313" key="5">
    <source>
        <dbReference type="EMBL" id="NYE73014.1"/>
    </source>
</evidence>
<evidence type="ECO:0000256" key="4">
    <source>
        <dbReference type="RuleBase" id="RU004508"/>
    </source>
</evidence>
<dbReference type="EMBL" id="JACCBU010000001">
    <property type="protein sequence ID" value="NYE73014.1"/>
    <property type="molecule type" value="Genomic_DNA"/>
</dbReference>
<evidence type="ECO:0000313" key="6">
    <source>
        <dbReference type="Proteomes" id="UP000569914"/>
    </source>
</evidence>
<dbReference type="GO" id="GO:0000271">
    <property type="term" value="P:polysaccharide biosynthetic process"/>
    <property type="evidence" value="ECO:0007669"/>
    <property type="project" value="TreeGrafter"/>
</dbReference>
<accession>A0A7Y9I9Z8</accession>